<accession>A0AAV7WQ54</accession>
<evidence type="ECO:0000313" key="2">
    <source>
        <dbReference type="Proteomes" id="UP001066276"/>
    </source>
</evidence>
<gene>
    <name evidence="1" type="ORF">NDU88_002526</name>
</gene>
<dbReference type="AlphaFoldDB" id="A0AAV7WQ54"/>
<name>A0AAV7WQ54_PLEWA</name>
<dbReference type="EMBL" id="JANPWB010000001">
    <property type="protein sequence ID" value="KAJ1214915.1"/>
    <property type="molecule type" value="Genomic_DNA"/>
</dbReference>
<sequence>MFNSGSMLSGFRVECLEGRLCADFRRSFVDHIRVAGFSDALGTALRRFLSGSQAASFQLDYASIQWAVHRIFSLRSRAASFRFGVR</sequence>
<evidence type="ECO:0000313" key="1">
    <source>
        <dbReference type="EMBL" id="KAJ1214915.1"/>
    </source>
</evidence>
<dbReference type="Proteomes" id="UP001066276">
    <property type="component" value="Chromosome 1_1"/>
</dbReference>
<reference evidence="1" key="1">
    <citation type="journal article" date="2022" name="bioRxiv">
        <title>Sequencing and chromosome-scale assembly of the giantPleurodeles waltlgenome.</title>
        <authorList>
            <person name="Brown T."/>
            <person name="Elewa A."/>
            <person name="Iarovenko S."/>
            <person name="Subramanian E."/>
            <person name="Araus A.J."/>
            <person name="Petzold A."/>
            <person name="Susuki M."/>
            <person name="Suzuki K.-i.T."/>
            <person name="Hayashi T."/>
            <person name="Toyoda A."/>
            <person name="Oliveira C."/>
            <person name="Osipova E."/>
            <person name="Leigh N.D."/>
            <person name="Simon A."/>
            <person name="Yun M.H."/>
        </authorList>
    </citation>
    <scope>NUCLEOTIDE SEQUENCE</scope>
    <source>
        <strain evidence="1">20211129_DDA</strain>
        <tissue evidence="1">Liver</tissue>
    </source>
</reference>
<protein>
    <submittedName>
        <fullName evidence="1">Uncharacterized protein</fullName>
    </submittedName>
</protein>
<keyword evidence="2" id="KW-1185">Reference proteome</keyword>
<organism evidence="1 2">
    <name type="scientific">Pleurodeles waltl</name>
    <name type="common">Iberian ribbed newt</name>
    <dbReference type="NCBI Taxonomy" id="8319"/>
    <lineage>
        <taxon>Eukaryota</taxon>
        <taxon>Metazoa</taxon>
        <taxon>Chordata</taxon>
        <taxon>Craniata</taxon>
        <taxon>Vertebrata</taxon>
        <taxon>Euteleostomi</taxon>
        <taxon>Amphibia</taxon>
        <taxon>Batrachia</taxon>
        <taxon>Caudata</taxon>
        <taxon>Salamandroidea</taxon>
        <taxon>Salamandridae</taxon>
        <taxon>Pleurodelinae</taxon>
        <taxon>Pleurodeles</taxon>
    </lineage>
</organism>
<proteinExistence type="predicted"/>
<comment type="caution">
    <text evidence="1">The sequence shown here is derived from an EMBL/GenBank/DDBJ whole genome shotgun (WGS) entry which is preliminary data.</text>
</comment>